<reference evidence="1" key="1">
    <citation type="submission" date="2020-11" db="EMBL/GenBank/DDBJ databases">
        <authorList>
            <consortium name="DOE Joint Genome Institute"/>
            <person name="Ahrendt S."/>
            <person name="Riley R."/>
            <person name="Andreopoulos W."/>
            <person name="Labutti K."/>
            <person name="Pangilinan J."/>
            <person name="Ruiz-Duenas F.J."/>
            <person name="Barrasa J.M."/>
            <person name="Sanchez-Garcia M."/>
            <person name="Camarero S."/>
            <person name="Miyauchi S."/>
            <person name="Serrano A."/>
            <person name="Linde D."/>
            <person name="Babiker R."/>
            <person name="Drula E."/>
            <person name="Ayuso-Fernandez I."/>
            <person name="Pacheco R."/>
            <person name="Padilla G."/>
            <person name="Ferreira P."/>
            <person name="Barriuso J."/>
            <person name="Kellner H."/>
            <person name="Castanera R."/>
            <person name="Alfaro M."/>
            <person name="Ramirez L."/>
            <person name="Pisabarro A.G."/>
            <person name="Kuo A."/>
            <person name="Tritt A."/>
            <person name="Lipzen A."/>
            <person name="He G."/>
            <person name="Yan M."/>
            <person name="Ng V."/>
            <person name="Cullen D."/>
            <person name="Martin F."/>
            <person name="Rosso M.-N."/>
            <person name="Henrissat B."/>
            <person name="Hibbett D."/>
            <person name="Martinez A.T."/>
            <person name="Grigoriev I.V."/>
        </authorList>
    </citation>
    <scope>NUCLEOTIDE SEQUENCE</scope>
    <source>
        <strain evidence="1">ATCC 90797</strain>
    </source>
</reference>
<sequence>MRDHGRLLRDRGEQGLQREVLSTRRSNLRSLRLRERHFRKEWTRTGDFLYRYRRERSEPPAILEDGTISYYTASRIMSAAYIGNIWVRQHLPRSFRVPCLHDINAQRLRGRDRRVGSRRFITFTSNHIDAFLIVLLSERATEPTRLPGPQQWTGWVT</sequence>
<keyword evidence="2" id="KW-1185">Reference proteome</keyword>
<name>A0A9P6DIX3_PLEER</name>
<proteinExistence type="predicted"/>
<evidence type="ECO:0000313" key="1">
    <source>
        <dbReference type="EMBL" id="KAF9500049.1"/>
    </source>
</evidence>
<evidence type="ECO:0000313" key="2">
    <source>
        <dbReference type="Proteomes" id="UP000807025"/>
    </source>
</evidence>
<dbReference type="AlphaFoldDB" id="A0A9P6DIX3"/>
<organism evidence="1 2">
    <name type="scientific">Pleurotus eryngii</name>
    <name type="common">Boletus of the steppes</name>
    <dbReference type="NCBI Taxonomy" id="5323"/>
    <lineage>
        <taxon>Eukaryota</taxon>
        <taxon>Fungi</taxon>
        <taxon>Dikarya</taxon>
        <taxon>Basidiomycota</taxon>
        <taxon>Agaricomycotina</taxon>
        <taxon>Agaricomycetes</taxon>
        <taxon>Agaricomycetidae</taxon>
        <taxon>Agaricales</taxon>
        <taxon>Pleurotineae</taxon>
        <taxon>Pleurotaceae</taxon>
        <taxon>Pleurotus</taxon>
    </lineage>
</organism>
<dbReference type="EMBL" id="MU154529">
    <property type="protein sequence ID" value="KAF9500049.1"/>
    <property type="molecule type" value="Genomic_DNA"/>
</dbReference>
<comment type="caution">
    <text evidence="1">The sequence shown here is derived from an EMBL/GenBank/DDBJ whole genome shotgun (WGS) entry which is preliminary data.</text>
</comment>
<protein>
    <submittedName>
        <fullName evidence="1">Uncharacterized protein</fullName>
    </submittedName>
</protein>
<dbReference type="Proteomes" id="UP000807025">
    <property type="component" value="Unassembled WGS sequence"/>
</dbReference>
<accession>A0A9P6DIX3</accession>
<gene>
    <name evidence="1" type="ORF">BDN71DRAFT_1262916</name>
</gene>